<dbReference type="InterPro" id="IPR007497">
    <property type="entry name" value="SIMPL/DUF541"/>
</dbReference>
<dbReference type="Gene3D" id="3.30.70.2970">
    <property type="entry name" value="Protein of unknown function (DUF541), domain 2"/>
    <property type="match status" value="1"/>
</dbReference>
<dbReference type="Proteomes" id="UP000504724">
    <property type="component" value="Chromosome"/>
</dbReference>
<dbReference type="PIRSF" id="PIRSF029033">
    <property type="entry name" value="UCP029033"/>
    <property type="match status" value="1"/>
</dbReference>
<dbReference type="RefSeq" id="WP_173284806.1">
    <property type="nucleotide sequence ID" value="NZ_CP054020.1"/>
</dbReference>
<dbReference type="GO" id="GO:0006974">
    <property type="term" value="P:DNA damage response"/>
    <property type="evidence" value="ECO:0007669"/>
    <property type="project" value="TreeGrafter"/>
</dbReference>
<dbReference type="Gene3D" id="3.30.110.170">
    <property type="entry name" value="Protein of unknown function (DUF541), domain 1"/>
    <property type="match status" value="1"/>
</dbReference>
<dbReference type="AlphaFoldDB" id="A0A7D4SS41"/>
<keyword evidence="2" id="KW-1185">Reference proteome</keyword>
<organism evidence="1 2">
    <name type="scientific">Thiomicrorhabdus xiamenensis</name>
    <dbReference type="NCBI Taxonomy" id="2739063"/>
    <lineage>
        <taxon>Bacteria</taxon>
        <taxon>Pseudomonadati</taxon>
        <taxon>Pseudomonadota</taxon>
        <taxon>Gammaproteobacteria</taxon>
        <taxon>Thiotrichales</taxon>
        <taxon>Piscirickettsiaceae</taxon>
        <taxon>Thiomicrorhabdus</taxon>
    </lineage>
</organism>
<dbReference type="InterPro" id="IPR052022">
    <property type="entry name" value="26kDa_periplasmic_antigen"/>
</dbReference>
<sequence length="239" mass="26440">MTANSKSSALILGFSLVIALGLLGWLLGKAAIEYKSYERVVTVKGLAEKEFPADVVIWPIKFSAADNDLTKVYQTLEDNSRKVSDFLKSGGVEASEISFSAPGITDKLAQQFGGQGRAEFRYTASQTVTVYSHNIERIRTLQSRLSELGKQGVVLSGNNYESRTEYLFTRLNEVKPEMVEEATRNAREVANKFAKDSSSVLGKIKSASQGQFSIIPRDKNTPYIKKVRVVSTVTYYLSD</sequence>
<accession>A0A7D4SS41</accession>
<proteinExistence type="predicted"/>
<evidence type="ECO:0000313" key="2">
    <source>
        <dbReference type="Proteomes" id="UP000504724"/>
    </source>
</evidence>
<gene>
    <name evidence="1" type="ORF">HQN79_05385</name>
</gene>
<dbReference type="PANTHER" id="PTHR34387">
    <property type="entry name" value="SLR1258 PROTEIN"/>
    <property type="match status" value="1"/>
</dbReference>
<dbReference type="KEGG" id="txa:HQN79_05385"/>
<evidence type="ECO:0000313" key="1">
    <source>
        <dbReference type="EMBL" id="QKI89043.1"/>
    </source>
</evidence>
<protein>
    <submittedName>
        <fullName evidence="1">SIMPL domain-containing protein</fullName>
    </submittedName>
</protein>
<dbReference type="InterPro" id="IPR016907">
    <property type="entry name" value="UCP029033"/>
</dbReference>
<name>A0A7D4SS41_9GAMM</name>
<dbReference type="Pfam" id="PF04402">
    <property type="entry name" value="SIMPL"/>
    <property type="match status" value="1"/>
</dbReference>
<reference evidence="1 2" key="1">
    <citation type="submission" date="2020-05" db="EMBL/GenBank/DDBJ databases">
        <title>Thiomicrorhabdus sediminis sp.nov. and Thiomicrorhabdus xiamenensis sp.nov., novel sulfur-oxidizing bacteria isolated from coastal sediment.</title>
        <authorList>
            <person name="Liu X."/>
        </authorList>
    </citation>
    <scope>NUCLEOTIDE SEQUENCE [LARGE SCALE GENOMIC DNA]</scope>
    <source>
        <strain evidence="1 2">G2</strain>
    </source>
</reference>
<dbReference type="EMBL" id="CP054020">
    <property type="protein sequence ID" value="QKI89043.1"/>
    <property type="molecule type" value="Genomic_DNA"/>
</dbReference>
<dbReference type="PANTHER" id="PTHR34387:SF2">
    <property type="entry name" value="SLR1258 PROTEIN"/>
    <property type="match status" value="1"/>
</dbReference>